<feature type="compositionally biased region" description="Gly residues" evidence="1">
    <location>
        <begin position="42"/>
        <end position="53"/>
    </location>
</feature>
<accession>A0ABD5P1D7</accession>
<dbReference type="Gene3D" id="3.20.20.370">
    <property type="entry name" value="Glycoside hydrolase/deacetylase"/>
    <property type="match status" value="1"/>
</dbReference>
<dbReference type="PROSITE" id="PS51257">
    <property type="entry name" value="PROKAR_LIPOPROTEIN"/>
    <property type="match status" value="1"/>
</dbReference>
<reference evidence="2 3" key="1">
    <citation type="journal article" date="2014" name="Int. J. Syst. Evol. Microbiol.">
        <title>Complete genome sequence of Corynebacterium casei LMG S-19264T (=DSM 44701T), isolated from a smear-ripened cheese.</title>
        <authorList>
            <consortium name="US DOE Joint Genome Institute (JGI-PGF)"/>
            <person name="Walter F."/>
            <person name="Albersmeier A."/>
            <person name="Kalinowski J."/>
            <person name="Ruckert C."/>
        </authorList>
    </citation>
    <scope>NUCLEOTIDE SEQUENCE [LARGE SCALE GENOMIC DNA]</scope>
    <source>
        <strain evidence="2 3">IBRC-M 10912</strain>
    </source>
</reference>
<comment type="caution">
    <text evidence="2">The sequence shown here is derived from an EMBL/GenBank/DDBJ whole genome shotgun (WGS) entry which is preliminary data.</text>
</comment>
<organism evidence="2 3">
    <name type="scientific">Natribaculum luteum</name>
    <dbReference type="NCBI Taxonomy" id="1586232"/>
    <lineage>
        <taxon>Archaea</taxon>
        <taxon>Methanobacteriati</taxon>
        <taxon>Methanobacteriota</taxon>
        <taxon>Stenosarchaea group</taxon>
        <taxon>Halobacteria</taxon>
        <taxon>Halobacteriales</taxon>
        <taxon>Natrialbaceae</taxon>
        <taxon>Natribaculum</taxon>
    </lineage>
</organism>
<dbReference type="SUPFAM" id="SSF88713">
    <property type="entry name" value="Glycoside hydrolase/deacetylase"/>
    <property type="match status" value="1"/>
</dbReference>
<gene>
    <name evidence="2" type="ORF">ACFOZ7_14360</name>
</gene>
<dbReference type="RefSeq" id="WP_246975938.1">
    <property type="nucleotide sequence ID" value="NZ_CP095398.1"/>
</dbReference>
<dbReference type="EMBL" id="JBHSDJ010000114">
    <property type="protein sequence ID" value="MFC4248102.1"/>
    <property type="molecule type" value="Genomic_DNA"/>
</dbReference>
<evidence type="ECO:0000313" key="3">
    <source>
        <dbReference type="Proteomes" id="UP001595821"/>
    </source>
</evidence>
<dbReference type="CDD" id="cd10970">
    <property type="entry name" value="CE4_DAC_u1_6s"/>
    <property type="match status" value="1"/>
</dbReference>
<dbReference type="InterPro" id="IPR011330">
    <property type="entry name" value="Glyco_hydro/deAcase_b/a-brl"/>
</dbReference>
<protein>
    <submittedName>
        <fullName evidence="2">Polysaccharide deacetylase</fullName>
    </submittedName>
</protein>
<dbReference type="Proteomes" id="UP001595821">
    <property type="component" value="Unassembled WGS sequence"/>
</dbReference>
<name>A0ABD5P1D7_9EURY</name>
<proteinExistence type="predicted"/>
<evidence type="ECO:0000313" key="2">
    <source>
        <dbReference type="EMBL" id="MFC4248102.1"/>
    </source>
</evidence>
<dbReference type="GeneID" id="71855881"/>
<sequence length="631" mass="68084">MDQNLSRRRALAALGVTSTAFAGCLEFLPGGETDTPSESKTGGDGGDTGGDGTPGTSPDWPAIDAGEVLSDFEDLDRWEPHETSEVSAAPDEAQTGSQAAIIESDEGSASMSMFFPDGLDFEGWDTSMAVKPESVNRVIVEFIAPTRDERLTSVRTVPDDYDDWFRIDCGYEHKPAGEPDLSNVTRLNVVADGPEGGPARMLVDDLRRTEAVDNGKAILAFYGGHQSHFELAADLLEERGWAGAVPVDPRRIGDRDRMGFDELHQLRDRGWDVCSYPRTDGNFAEQSEDRRRTVIESSRDFLADNGFPDGSRHFFAPEWRWMDPTTHGIVRNLHESGFMFGSCPTGAPPTGIHMTPVIWGPTLHNGVRRHVNLCDQYQQLTVIRIPRIVDGAAGSNSMSLEAFESLLHHIEHRGLDVITPSDLVDGTIGGDGGNQSENVEQPNGVILEAGKTHSLEGSGQTETDEFDLSQGILTGQFTHDGDSEFVVELTEVDGDLGNDLLTTTSGATTGESIVTIGDGTYQATVDADGSWSLTIDQPEVHSDDLTDVPVETSGTGSAVVGPLWTDSELRLSVTHDGTGEFVVDGYGADGSWEQIVNKTGAFDNSRSYAASGVVWINVEADGDWTLEVTKS</sequence>
<evidence type="ECO:0000256" key="1">
    <source>
        <dbReference type="SAM" id="MobiDB-lite"/>
    </source>
</evidence>
<feature type="region of interest" description="Disordered" evidence="1">
    <location>
        <begin position="26"/>
        <end position="65"/>
    </location>
</feature>
<dbReference type="AlphaFoldDB" id="A0ABD5P1D7"/>